<protein>
    <submittedName>
        <fullName evidence="1">Uncharacterized protein</fullName>
    </submittedName>
</protein>
<evidence type="ECO:0000313" key="1">
    <source>
        <dbReference type="EMBL" id="MFC0241455.1"/>
    </source>
</evidence>
<name>A0ABV6ETP4_9BRAD</name>
<gene>
    <name evidence="1" type="ORF">ACFFJ6_13300</name>
</gene>
<dbReference type="RefSeq" id="WP_378388417.1">
    <property type="nucleotide sequence ID" value="NZ_JBHLWM010000005.1"/>
</dbReference>
<dbReference type="Proteomes" id="UP001589775">
    <property type="component" value="Unassembled WGS sequence"/>
</dbReference>
<keyword evidence="2" id="KW-1185">Reference proteome</keyword>
<comment type="caution">
    <text evidence="1">The sequence shown here is derived from an EMBL/GenBank/DDBJ whole genome shotgun (WGS) entry which is preliminary data.</text>
</comment>
<dbReference type="EMBL" id="JBHLWM010000005">
    <property type="protein sequence ID" value="MFC0241455.1"/>
    <property type="molecule type" value="Genomic_DNA"/>
</dbReference>
<proteinExistence type="predicted"/>
<organism evidence="1 2">
    <name type="scientific">Rhodopseudomonas telluris</name>
    <dbReference type="NCBI Taxonomy" id="644215"/>
    <lineage>
        <taxon>Bacteria</taxon>
        <taxon>Pseudomonadati</taxon>
        <taxon>Pseudomonadota</taxon>
        <taxon>Alphaproteobacteria</taxon>
        <taxon>Hyphomicrobiales</taxon>
        <taxon>Nitrobacteraceae</taxon>
        <taxon>Rhodopseudomonas</taxon>
    </lineage>
</organism>
<sequence length="202" mass="21948">MVGFVRGAALVFVGIINWQAAAQAQSALLGVAPEAELLQPLEARGCPPAEPSDPATTASLGDRFVAAQHFRETASARNGVAISWLGTMFRQRFVTKTEPASARTMLQPLRLRRPARASEIVAWLGDRGEVTLGELWCLLSLQPNGEQGALLTNAIPNLFFVRDREEKLWTVDVVWGGPGWEIGASAIDGDRRWEAGAQPFSR</sequence>
<accession>A0ABV6ETP4</accession>
<reference evidence="1 2" key="1">
    <citation type="submission" date="2024-09" db="EMBL/GenBank/DDBJ databases">
        <authorList>
            <person name="Sun Q."/>
            <person name="Mori K."/>
        </authorList>
    </citation>
    <scope>NUCLEOTIDE SEQUENCE [LARGE SCALE GENOMIC DNA]</scope>
    <source>
        <strain evidence="1 2">KCTC 23279</strain>
    </source>
</reference>
<evidence type="ECO:0000313" key="2">
    <source>
        <dbReference type="Proteomes" id="UP001589775"/>
    </source>
</evidence>